<evidence type="ECO:0000256" key="2">
    <source>
        <dbReference type="ARBA" id="ARBA00001946"/>
    </source>
</evidence>
<keyword evidence="15" id="KW-1185">Reference proteome</keyword>
<evidence type="ECO:0000313" key="15">
    <source>
        <dbReference type="Proteomes" id="UP000233837"/>
    </source>
</evidence>
<dbReference type="SMART" id="SM00332">
    <property type="entry name" value="PP2Cc"/>
    <property type="match status" value="1"/>
</dbReference>
<dbReference type="SUPFAM" id="SSF81606">
    <property type="entry name" value="PP2C-like"/>
    <property type="match status" value="1"/>
</dbReference>
<dbReference type="PROSITE" id="PS01032">
    <property type="entry name" value="PPM_1"/>
    <property type="match status" value="1"/>
</dbReference>
<dbReference type="AlphaFoldDB" id="A0A2I0WQ82"/>
<dbReference type="Proteomes" id="UP000233837">
    <property type="component" value="Unassembled WGS sequence"/>
</dbReference>
<dbReference type="InterPro" id="IPR015655">
    <property type="entry name" value="PP2C"/>
</dbReference>
<protein>
    <recommendedName>
        <fullName evidence="4">protein-serine/threonine phosphatase</fullName>
        <ecNumber evidence="4">3.1.3.16</ecNumber>
    </recommendedName>
</protein>
<name>A0A2I0WQ82_9ASPA</name>
<keyword evidence="5" id="KW-0479">Metal-binding</keyword>
<evidence type="ECO:0000256" key="12">
    <source>
        <dbReference type="RuleBase" id="RU003465"/>
    </source>
</evidence>
<dbReference type="InterPro" id="IPR000222">
    <property type="entry name" value="PP2C_BS"/>
</dbReference>
<dbReference type="FunFam" id="3.60.40.10:FF:000044">
    <property type="entry name" value="probable protein phosphatase 2C 25"/>
    <property type="match status" value="1"/>
</dbReference>
<evidence type="ECO:0000256" key="8">
    <source>
        <dbReference type="ARBA" id="ARBA00022912"/>
    </source>
</evidence>
<comment type="cofactor">
    <cofactor evidence="2">
        <name>Mg(2+)</name>
        <dbReference type="ChEBI" id="CHEBI:18420"/>
    </cofactor>
</comment>
<organism evidence="14 15">
    <name type="scientific">Dendrobium catenatum</name>
    <dbReference type="NCBI Taxonomy" id="906689"/>
    <lineage>
        <taxon>Eukaryota</taxon>
        <taxon>Viridiplantae</taxon>
        <taxon>Streptophyta</taxon>
        <taxon>Embryophyta</taxon>
        <taxon>Tracheophyta</taxon>
        <taxon>Spermatophyta</taxon>
        <taxon>Magnoliopsida</taxon>
        <taxon>Liliopsida</taxon>
        <taxon>Asparagales</taxon>
        <taxon>Orchidaceae</taxon>
        <taxon>Epidendroideae</taxon>
        <taxon>Malaxideae</taxon>
        <taxon>Dendrobiinae</taxon>
        <taxon>Dendrobium</taxon>
    </lineage>
</organism>
<evidence type="ECO:0000256" key="10">
    <source>
        <dbReference type="ARBA" id="ARBA00047761"/>
    </source>
</evidence>
<evidence type="ECO:0000256" key="3">
    <source>
        <dbReference type="ARBA" id="ARBA00006702"/>
    </source>
</evidence>
<evidence type="ECO:0000256" key="9">
    <source>
        <dbReference type="ARBA" id="ARBA00023211"/>
    </source>
</evidence>
<sequence>MSCSVAISSSPVFSPSMISHTCKTSPESLTLGLTQHHLSTSAATDGSPSTVRRFHRVPSCLRMCKNEISASSSPGLDSSGVSPSSSSSASPCFSSTLASSSCGSATFTKRKRPARLDIPILGSVAFEQPPGSEGKQEVEEESDRYSVYCKRGRKRVELEDRHSAALDLRGDPQMAFFGIFDGHGGSKAAEYVSKSIGERILEEVAMSREEAEIEVEEAVRNGYLKTDVEFLKEDVGGGTCCVTAFVKKGELIVSNAGDCRAVMSVSGMAEALTSDHRPSRDDERDRIESLGGYVDCCRGVWRLQGSLAVSRGIGDSHLKQWVIPNPETRIIRIESDSEFLILASDGLWDKVGNQEAIDMARPLCMDSKKPSPLSACKKLVELSISRGSMDDISVMIIQLGHFFQTKVLIYDAHASLWLPRVGCGKLLGSTPDAVRNPMKLRHITFYLVLNSILSIIELSTAR</sequence>
<dbReference type="PANTHER" id="PTHR47992">
    <property type="entry name" value="PROTEIN PHOSPHATASE"/>
    <property type="match status" value="1"/>
</dbReference>
<dbReference type="Gene3D" id="3.60.40.10">
    <property type="entry name" value="PPM-type phosphatase domain"/>
    <property type="match status" value="1"/>
</dbReference>
<proteinExistence type="inferred from homology"/>
<comment type="catalytic activity">
    <reaction evidence="11">
        <text>O-phospho-L-threonyl-[protein] + H2O = L-threonyl-[protein] + phosphate</text>
        <dbReference type="Rhea" id="RHEA:47004"/>
        <dbReference type="Rhea" id="RHEA-COMP:11060"/>
        <dbReference type="Rhea" id="RHEA-COMP:11605"/>
        <dbReference type="ChEBI" id="CHEBI:15377"/>
        <dbReference type="ChEBI" id="CHEBI:30013"/>
        <dbReference type="ChEBI" id="CHEBI:43474"/>
        <dbReference type="ChEBI" id="CHEBI:61977"/>
        <dbReference type="EC" id="3.1.3.16"/>
    </reaction>
</comment>
<dbReference type="GO" id="GO:0046872">
    <property type="term" value="F:metal ion binding"/>
    <property type="evidence" value="ECO:0007669"/>
    <property type="project" value="UniProtKB-KW"/>
</dbReference>
<dbReference type="GO" id="GO:0009738">
    <property type="term" value="P:abscisic acid-activated signaling pathway"/>
    <property type="evidence" value="ECO:0007669"/>
    <property type="project" value="UniProtKB-ARBA"/>
</dbReference>
<reference evidence="14 15" key="1">
    <citation type="journal article" date="2016" name="Sci. Rep.">
        <title>The Dendrobium catenatum Lindl. genome sequence provides insights into polysaccharide synthase, floral development and adaptive evolution.</title>
        <authorList>
            <person name="Zhang G.Q."/>
            <person name="Xu Q."/>
            <person name="Bian C."/>
            <person name="Tsai W.C."/>
            <person name="Yeh C.M."/>
            <person name="Liu K.W."/>
            <person name="Yoshida K."/>
            <person name="Zhang L.S."/>
            <person name="Chang S.B."/>
            <person name="Chen F."/>
            <person name="Shi Y."/>
            <person name="Su Y.Y."/>
            <person name="Zhang Y.Q."/>
            <person name="Chen L.J."/>
            <person name="Yin Y."/>
            <person name="Lin M."/>
            <person name="Huang H."/>
            <person name="Deng H."/>
            <person name="Wang Z.W."/>
            <person name="Zhu S.L."/>
            <person name="Zhao X."/>
            <person name="Deng C."/>
            <person name="Niu S.C."/>
            <person name="Huang J."/>
            <person name="Wang M."/>
            <person name="Liu G.H."/>
            <person name="Yang H.J."/>
            <person name="Xiao X.J."/>
            <person name="Hsiao Y.Y."/>
            <person name="Wu W.L."/>
            <person name="Chen Y.Y."/>
            <person name="Mitsuda N."/>
            <person name="Ohme-Takagi M."/>
            <person name="Luo Y.B."/>
            <person name="Van de Peer Y."/>
            <person name="Liu Z.J."/>
        </authorList>
    </citation>
    <scope>NUCLEOTIDE SEQUENCE [LARGE SCALE GENOMIC DNA]</scope>
    <source>
        <tissue evidence="14">The whole plant</tissue>
    </source>
</reference>
<evidence type="ECO:0000313" key="14">
    <source>
        <dbReference type="EMBL" id="PKU77813.1"/>
    </source>
</evidence>
<evidence type="ECO:0000256" key="4">
    <source>
        <dbReference type="ARBA" id="ARBA00013081"/>
    </source>
</evidence>
<keyword evidence="7" id="KW-0460">Magnesium</keyword>
<dbReference type="CDD" id="cd00143">
    <property type="entry name" value="PP2Cc"/>
    <property type="match status" value="1"/>
</dbReference>
<comment type="catalytic activity">
    <reaction evidence="10">
        <text>O-phospho-L-seryl-[protein] + H2O = L-seryl-[protein] + phosphate</text>
        <dbReference type="Rhea" id="RHEA:20629"/>
        <dbReference type="Rhea" id="RHEA-COMP:9863"/>
        <dbReference type="Rhea" id="RHEA-COMP:11604"/>
        <dbReference type="ChEBI" id="CHEBI:15377"/>
        <dbReference type="ChEBI" id="CHEBI:29999"/>
        <dbReference type="ChEBI" id="CHEBI:43474"/>
        <dbReference type="ChEBI" id="CHEBI:83421"/>
        <dbReference type="EC" id="3.1.3.16"/>
    </reaction>
</comment>
<keyword evidence="9" id="KW-0464">Manganese</keyword>
<dbReference type="InterPro" id="IPR001932">
    <property type="entry name" value="PPM-type_phosphatase-like_dom"/>
</dbReference>
<reference evidence="14 15" key="2">
    <citation type="journal article" date="2017" name="Nature">
        <title>The Apostasia genome and the evolution of orchids.</title>
        <authorList>
            <person name="Zhang G.Q."/>
            <person name="Liu K.W."/>
            <person name="Li Z."/>
            <person name="Lohaus R."/>
            <person name="Hsiao Y.Y."/>
            <person name="Niu S.C."/>
            <person name="Wang J.Y."/>
            <person name="Lin Y.C."/>
            <person name="Xu Q."/>
            <person name="Chen L.J."/>
            <person name="Yoshida K."/>
            <person name="Fujiwara S."/>
            <person name="Wang Z.W."/>
            <person name="Zhang Y.Q."/>
            <person name="Mitsuda N."/>
            <person name="Wang M."/>
            <person name="Liu G.H."/>
            <person name="Pecoraro L."/>
            <person name="Huang H.X."/>
            <person name="Xiao X.J."/>
            <person name="Lin M."/>
            <person name="Wu X.Y."/>
            <person name="Wu W.L."/>
            <person name="Chen Y.Y."/>
            <person name="Chang S.B."/>
            <person name="Sakamoto S."/>
            <person name="Ohme-Takagi M."/>
            <person name="Yagi M."/>
            <person name="Zeng S.J."/>
            <person name="Shen C.Y."/>
            <person name="Yeh C.M."/>
            <person name="Luo Y.B."/>
            <person name="Tsai W.C."/>
            <person name="Van de Peer Y."/>
            <person name="Liu Z.J."/>
        </authorList>
    </citation>
    <scope>NUCLEOTIDE SEQUENCE [LARGE SCALE GENOMIC DNA]</scope>
    <source>
        <tissue evidence="14">The whole plant</tissue>
    </source>
</reference>
<dbReference type="GO" id="GO:0004722">
    <property type="term" value="F:protein serine/threonine phosphatase activity"/>
    <property type="evidence" value="ECO:0007669"/>
    <property type="project" value="UniProtKB-EC"/>
</dbReference>
<evidence type="ECO:0000256" key="7">
    <source>
        <dbReference type="ARBA" id="ARBA00022842"/>
    </source>
</evidence>
<evidence type="ECO:0000256" key="11">
    <source>
        <dbReference type="ARBA" id="ARBA00048336"/>
    </source>
</evidence>
<dbReference type="Pfam" id="PF00481">
    <property type="entry name" value="PP2C"/>
    <property type="match status" value="1"/>
</dbReference>
<evidence type="ECO:0000256" key="5">
    <source>
        <dbReference type="ARBA" id="ARBA00022723"/>
    </source>
</evidence>
<evidence type="ECO:0000256" key="6">
    <source>
        <dbReference type="ARBA" id="ARBA00022801"/>
    </source>
</evidence>
<evidence type="ECO:0000259" key="13">
    <source>
        <dbReference type="PROSITE" id="PS51746"/>
    </source>
</evidence>
<evidence type="ECO:0000256" key="1">
    <source>
        <dbReference type="ARBA" id="ARBA00001936"/>
    </source>
</evidence>
<comment type="similarity">
    <text evidence="3 12">Belongs to the PP2C family.</text>
</comment>
<keyword evidence="6 12" id="KW-0378">Hydrolase</keyword>
<keyword evidence="8 12" id="KW-0904">Protein phosphatase</keyword>
<dbReference type="PROSITE" id="PS51746">
    <property type="entry name" value="PPM_2"/>
    <property type="match status" value="1"/>
</dbReference>
<dbReference type="EC" id="3.1.3.16" evidence="4"/>
<dbReference type="InterPro" id="IPR036457">
    <property type="entry name" value="PPM-type-like_dom_sf"/>
</dbReference>
<gene>
    <name evidence="14" type="ORF">MA16_Dca005645</name>
</gene>
<comment type="cofactor">
    <cofactor evidence="1">
        <name>Mn(2+)</name>
        <dbReference type="ChEBI" id="CHEBI:29035"/>
    </cofactor>
</comment>
<accession>A0A2I0WQ82</accession>
<dbReference type="EMBL" id="KZ502486">
    <property type="protein sequence ID" value="PKU77813.1"/>
    <property type="molecule type" value="Genomic_DNA"/>
</dbReference>
<feature type="domain" description="PPM-type phosphatase" evidence="13">
    <location>
        <begin position="144"/>
        <end position="399"/>
    </location>
</feature>